<comment type="caution">
    <text evidence="6">The sequence shown here is derived from an EMBL/GenBank/DDBJ whole genome shotgun (WGS) entry which is preliminary data.</text>
</comment>
<keyword evidence="3" id="KW-1015">Disulfide bond</keyword>
<evidence type="ECO:0000259" key="5">
    <source>
        <dbReference type="PROSITE" id="PS51352"/>
    </source>
</evidence>
<name>A0A366KS65_9SPHI</name>
<dbReference type="InterPro" id="IPR017937">
    <property type="entry name" value="Thioredoxin_CS"/>
</dbReference>
<evidence type="ECO:0000256" key="4">
    <source>
        <dbReference type="ARBA" id="ARBA00023284"/>
    </source>
</evidence>
<dbReference type="AlphaFoldDB" id="A0A366KS65"/>
<evidence type="ECO:0000256" key="2">
    <source>
        <dbReference type="ARBA" id="ARBA00022748"/>
    </source>
</evidence>
<accession>A0A366KS65</accession>
<dbReference type="GO" id="GO:0016491">
    <property type="term" value="F:oxidoreductase activity"/>
    <property type="evidence" value="ECO:0007669"/>
    <property type="project" value="InterPro"/>
</dbReference>
<dbReference type="SUPFAM" id="SSF52833">
    <property type="entry name" value="Thioredoxin-like"/>
    <property type="match status" value="1"/>
</dbReference>
<dbReference type="PANTHER" id="PTHR42852">
    <property type="entry name" value="THIOL:DISULFIDE INTERCHANGE PROTEIN DSBE"/>
    <property type="match status" value="1"/>
</dbReference>
<dbReference type="PANTHER" id="PTHR42852:SF6">
    <property type="entry name" value="THIOL:DISULFIDE INTERCHANGE PROTEIN DSBE"/>
    <property type="match status" value="1"/>
</dbReference>
<dbReference type="GO" id="GO:0030313">
    <property type="term" value="C:cell envelope"/>
    <property type="evidence" value="ECO:0007669"/>
    <property type="project" value="UniProtKB-SubCell"/>
</dbReference>
<feature type="domain" description="Thioredoxin" evidence="5">
    <location>
        <begin position="249"/>
        <end position="388"/>
    </location>
</feature>
<keyword evidence="7" id="KW-1185">Reference proteome</keyword>
<dbReference type="GO" id="GO:0017004">
    <property type="term" value="P:cytochrome complex assembly"/>
    <property type="evidence" value="ECO:0007669"/>
    <property type="project" value="UniProtKB-KW"/>
</dbReference>
<protein>
    <recommendedName>
        <fullName evidence="5">Thioredoxin domain-containing protein</fullName>
    </recommendedName>
</protein>
<organism evidence="6 7">
    <name type="scientific">Pedobacter miscanthi</name>
    <dbReference type="NCBI Taxonomy" id="2259170"/>
    <lineage>
        <taxon>Bacteria</taxon>
        <taxon>Pseudomonadati</taxon>
        <taxon>Bacteroidota</taxon>
        <taxon>Sphingobacteriia</taxon>
        <taxon>Sphingobacteriales</taxon>
        <taxon>Sphingobacteriaceae</taxon>
        <taxon>Pedobacter</taxon>
    </lineage>
</organism>
<dbReference type="InterPro" id="IPR036249">
    <property type="entry name" value="Thioredoxin-like_sf"/>
</dbReference>
<evidence type="ECO:0000256" key="1">
    <source>
        <dbReference type="ARBA" id="ARBA00004196"/>
    </source>
</evidence>
<dbReference type="Proteomes" id="UP000252081">
    <property type="component" value="Unassembled WGS sequence"/>
</dbReference>
<dbReference type="InterPro" id="IPR013766">
    <property type="entry name" value="Thioredoxin_domain"/>
</dbReference>
<evidence type="ECO:0000313" key="6">
    <source>
        <dbReference type="EMBL" id="RBQ03672.1"/>
    </source>
</evidence>
<keyword evidence="2" id="KW-0201">Cytochrome c-type biogenesis</keyword>
<sequence length="388" mass="44399">MIKLNSKLLIVLFVTLFNFIISVNAQQTFQGKLTIKSDFSMLIEQPFKVVLKKYDLTRLGGEAETIIIKDKVLNYETELLEPVKLLMDFYWKNKKVTSAKFWTIPGNYEIAIDSNLVPEIVGVKPEIIANIMEIDRLSTVFSKKSEIMIENVNYENQKIADVEKKISQIKDSIGIALDREVYLPAIKLNANSPVSLYALWAYADRPLGNSRIVTEPKEIDSLLNTLSLEIKALPSAKKLINTILLEKQLKVGNMMKNVSLPDVTGKIYSINDFKGKYILVDFWASWCTPCRAENPNLIKAFNKYKKSGFQIISITRDELSRKTDWVEAIKKDKVAAWLQLSDFKNIAQKIYNIEAIPANYLIDPKGMIIGRDLRGEDLEKELKKIFKY</sequence>
<dbReference type="InterPro" id="IPR050553">
    <property type="entry name" value="Thioredoxin_ResA/DsbE_sf"/>
</dbReference>
<reference evidence="6 7" key="1">
    <citation type="submission" date="2018-07" db="EMBL/GenBank/DDBJ databases">
        <title>A draft genome of a endophytic bacteria, a new species of Pedobacter.</title>
        <authorList>
            <person name="Zhang Z.D."/>
            <person name="Chen Z.J."/>
        </authorList>
    </citation>
    <scope>NUCLEOTIDE SEQUENCE [LARGE SCALE GENOMIC DNA]</scope>
    <source>
        <strain evidence="6 7">RS10</strain>
    </source>
</reference>
<proteinExistence type="predicted"/>
<dbReference type="PROSITE" id="PS00194">
    <property type="entry name" value="THIOREDOXIN_1"/>
    <property type="match status" value="1"/>
</dbReference>
<dbReference type="GO" id="GO:0016209">
    <property type="term" value="F:antioxidant activity"/>
    <property type="evidence" value="ECO:0007669"/>
    <property type="project" value="InterPro"/>
</dbReference>
<dbReference type="RefSeq" id="WP_113950770.1">
    <property type="nucleotide sequence ID" value="NZ_QNQU01000020.1"/>
</dbReference>
<dbReference type="CDD" id="cd02966">
    <property type="entry name" value="TlpA_like_family"/>
    <property type="match status" value="1"/>
</dbReference>
<gene>
    <name evidence="6" type="ORF">DRW42_20865</name>
</gene>
<dbReference type="PROSITE" id="PS51352">
    <property type="entry name" value="THIOREDOXIN_2"/>
    <property type="match status" value="1"/>
</dbReference>
<dbReference type="InterPro" id="IPR000866">
    <property type="entry name" value="AhpC/TSA"/>
</dbReference>
<evidence type="ECO:0000256" key="3">
    <source>
        <dbReference type="ARBA" id="ARBA00023157"/>
    </source>
</evidence>
<dbReference type="EMBL" id="QNQU01000020">
    <property type="protein sequence ID" value="RBQ03672.1"/>
    <property type="molecule type" value="Genomic_DNA"/>
</dbReference>
<evidence type="ECO:0000313" key="7">
    <source>
        <dbReference type="Proteomes" id="UP000252081"/>
    </source>
</evidence>
<dbReference type="Gene3D" id="3.40.30.10">
    <property type="entry name" value="Glutaredoxin"/>
    <property type="match status" value="1"/>
</dbReference>
<keyword evidence="4" id="KW-0676">Redox-active center</keyword>
<comment type="subcellular location">
    <subcellularLocation>
        <location evidence="1">Cell envelope</location>
    </subcellularLocation>
</comment>
<dbReference type="Pfam" id="PF00578">
    <property type="entry name" value="AhpC-TSA"/>
    <property type="match status" value="1"/>
</dbReference>
<dbReference type="OrthoDB" id="750178at2"/>